<feature type="chain" id="PRO_5030652137" evidence="1">
    <location>
        <begin position="21"/>
        <end position="206"/>
    </location>
</feature>
<feature type="signal peptide" evidence="1">
    <location>
        <begin position="1"/>
        <end position="20"/>
    </location>
</feature>
<comment type="caution">
    <text evidence="2">The sequence shown here is derived from an EMBL/GenBank/DDBJ whole genome shotgun (WGS) entry which is preliminary data.</text>
</comment>
<evidence type="ECO:0000256" key="1">
    <source>
        <dbReference type="SAM" id="SignalP"/>
    </source>
</evidence>
<dbReference type="Proteomes" id="UP000528964">
    <property type="component" value="Unassembled WGS sequence"/>
</dbReference>
<dbReference type="Pfam" id="PF13432">
    <property type="entry name" value="TPR_16"/>
    <property type="match status" value="2"/>
</dbReference>
<dbReference type="InterPro" id="IPR019734">
    <property type="entry name" value="TPR_rpt"/>
</dbReference>
<evidence type="ECO:0000313" key="3">
    <source>
        <dbReference type="Proteomes" id="UP000528964"/>
    </source>
</evidence>
<reference evidence="2 3" key="1">
    <citation type="submission" date="2020-08" db="EMBL/GenBank/DDBJ databases">
        <title>Genomic Encyclopedia of Type Strains, Phase IV (KMG-IV): sequencing the most valuable type-strain genomes for metagenomic binning, comparative biology and taxonomic classification.</title>
        <authorList>
            <person name="Goeker M."/>
        </authorList>
    </citation>
    <scope>NUCLEOTIDE SEQUENCE [LARGE SCALE GENOMIC DNA]</scope>
    <source>
        <strain evidence="2 3">DSM 25481</strain>
    </source>
</reference>
<organism evidence="2 3">
    <name type="scientific">Hansschlegelia beijingensis</name>
    <dbReference type="NCBI Taxonomy" id="1133344"/>
    <lineage>
        <taxon>Bacteria</taxon>
        <taxon>Pseudomonadati</taxon>
        <taxon>Pseudomonadota</taxon>
        <taxon>Alphaproteobacteria</taxon>
        <taxon>Hyphomicrobiales</taxon>
        <taxon>Methylopilaceae</taxon>
        <taxon>Hansschlegelia</taxon>
    </lineage>
</organism>
<dbReference type="AlphaFoldDB" id="A0A7W6D4S6"/>
<dbReference type="InterPro" id="IPR011990">
    <property type="entry name" value="TPR-like_helical_dom_sf"/>
</dbReference>
<dbReference type="EMBL" id="JACIDR010000004">
    <property type="protein sequence ID" value="MBB3974127.1"/>
    <property type="molecule type" value="Genomic_DNA"/>
</dbReference>
<keyword evidence="1" id="KW-0732">Signal</keyword>
<protein>
    <submittedName>
        <fullName evidence="2">Tetratricopeptide (TPR) repeat protein</fullName>
    </submittedName>
</protein>
<name>A0A7W6D4S6_9HYPH</name>
<accession>A0A7W6D4S6</accession>
<gene>
    <name evidence="2" type="ORF">GGR24_002804</name>
</gene>
<keyword evidence="3" id="KW-1185">Reference proteome</keyword>
<sequence>MIRYGLAVSLLLLQLGAAYAAEPELAPPVPPKSPAPAAPEPRDSAVKGEALDELLVQLAKADEPGAAKRIAAAVQALWRRTDSDTIDLLLTRSTQAQRQSKIDVAIKLMDEVVSLRPDFAEGWNRRATLHFVAKDYDAAMLDIRETLAREPRHFGAWLGLGRILEDADLDAKALAAYRRVLEIYPQIEGLKKRVDDLALKVEGQPI</sequence>
<proteinExistence type="predicted"/>
<dbReference type="SUPFAM" id="SSF48452">
    <property type="entry name" value="TPR-like"/>
    <property type="match status" value="1"/>
</dbReference>
<dbReference type="Gene3D" id="1.25.40.10">
    <property type="entry name" value="Tetratricopeptide repeat domain"/>
    <property type="match status" value="1"/>
</dbReference>
<evidence type="ECO:0000313" key="2">
    <source>
        <dbReference type="EMBL" id="MBB3974127.1"/>
    </source>
</evidence>
<dbReference type="SMART" id="SM00028">
    <property type="entry name" value="TPR"/>
    <property type="match status" value="2"/>
</dbReference>
<dbReference type="RefSeq" id="WP_183395967.1">
    <property type="nucleotide sequence ID" value="NZ_JACIDR010000004.1"/>
</dbReference>